<gene>
    <name evidence="3" type="ORF">CCH79_00002837</name>
</gene>
<protein>
    <submittedName>
        <fullName evidence="3">Uncharacterized protein</fullName>
    </submittedName>
</protein>
<dbReference type="InterPro" id="IPR039902">
    <property type="entry name" value="CCDC148/CCDC112"/>
</dbReference>
<evidence type="ECO:0000313" key="3">
    <source>
        <dbReference type="EMBL" id="PWA31370.1"/>
    </source>
</evidence>
<dbReference type="PANTHER" id="PTHR21549">
    <property type="entry name" value="MUTATED IN BLADDER CANCER 1"/>
    <property type="match status" value="1"/>
</dbReference>
<evidence type="ECO:0000313" key="4">
    <source>
        <dbReference type="Proteomes" id="UP000250572"/>
    </source>
</evidence>
<feature type="non-terminal residue" evidence="3">
    <location>
        <position position="386"/>
    </location>
</feature>
<evidence type="ECO:0000256" key="1">
    <source>
        <dbReference type="ARBA" id="ARBA00023054"/>
    </source>
</evidence>
<feature type="coiled-coil region" evidence="2">
    <location>
        <begin position="183"/>
        <end position="210"/>
    </location>
</feature>
<evidence type="ECO:0000256" key="2">
    <source>
        <dbReference type="SAM" id="Coils"/>
    </source>
</evidence>
<dbReference type="STRING" id="33528.ENSGAFP00000011715"/>
<reference evidence="3 4" key="1">
    <citation type="journal article" date="2018" name="G3 (Bethesda)">
        <title>A High-Quality Reference Genome for the Invasive Mosquitofish Gambusia affinis Using a Chicago Library.</title>
        <authorList>
            <person name="Hoffberg S.L."/>
            <person name="Troendle N.J."/>
            <person name="Glenn T.C."/>
            <person name="Mahmud O."/>
            <person name="Louha S."/>
            <person name="Chalopin D."/>
            <person name="Bennetzen J.L."/>
            <person name="Mauricio R."/>
        </authorList>
    </citation>
    <scope>NUCLEOTIDE SEQUENCE [LARGE SCALE GENOMIC DNA]</scope>
    <source>
        <strain evidence="3">NE01/NJP1002.9</strain>
        <tissue evidence="3">Muscle</tissue>
    </source>
</reference>
<keyword evidence="4" id="KW-1185">Reference proteome</keyword>
<keyword evidence="1 2" id="KW-0175">Coiled coil</keyword>
<name>A0A315W6U9_GAMAF</name>
<dbReference type="AlphaFoldDB" id="A0A315W6U9"/>
<dbReference type="Proteomes" id="UP000250572">
    <property type="component" value="Unassembled WGS sequence"/>
</dbReference>
<organism evidence="3 4">
    <name type="scientific">Gambusia affinis</name>
    <name type="common">Western mosquitofish</name>
    <name type="synonym">Heterandria affinis</name>
    <dbReference type="NCBI Taxonomy" id="33528"/>
    <lineage>
        <taxon>Eukaryota</taxon>
        <taxon>Metazoa</taxon>
        <taxon>Chordata</taxon>
        <taxon>Craniata</taxon>
        <taxon>Vertebrata</taxon>
        <taxon>Euteleostomi</taxon>
        <taxon>Actinopterygii</taxon>
        <taxon>Neopterygii</taxon>
        <taxon>Teleostei</taxon>
        <taxon>Neoteleostei</taxon>
        <taxon>Acanthomorphata</taxon>
        <taxon>Ovalentaria</taxon>
        <taxon>Atherinomorphae</taxon>
        <taxon>Cyprinodontiformes</taxon>
        <taxon>Poeciliidae</taxon>
        <taxon>Poeciliinae</taxon>
        <taxon>Gambusia</taxon>
    </lineage>
</organism>
<dbReference type="EMBL" id="NHOQ01000293">
    <property type="protein sequence ID" value="PWA31370.1"/>
    <property type="molecule type" value="Genomic_DNA"/>
</dbReference>
<sequence length="386" mass="46126">MDQTSAGNLPRFITSYRAQDSEKLTLRIKNGVGSPMYKLAEYETLQAFIDASRREYHLIGQKVQKTCCAAKATKESSLLRQHRQVWSRECPRLQKAEEQAEDDIRDFFNEIKPNDITDTAIFLLQKYRQSLERERKAFRVATVVPLYQLKDDLCFRLGKMEDQHLNERMSNWEQVKQQIKSVKDQQMDVIAQLNAEYQDIEQQIKNLGFEKYYIGTPYIVVRSETIPEEVLNADCPYPELKDSLIQAFQSLSERFQDKLQRLTKQLQENDMLGDWSPNDHQRFQFTLSMYTHDVPNYRALCIDMLQRQFPGRTRFELLRRGRICDMHRFIQKQIRVMTQQWQRDRQELLDRALDTLQEAKHAHQEELEHHRDRQHQQDICLHLREK</sequence>
<comment type="caution">
    <text evidence="3">The sequence shown here is derived from an EMBL/GenBank/DDBJ whole genome shotgun (WGS) entry which is preliminary data.</text>
</comment>
<accession>A0A315W6U9</accession>
<dbReference type="PANTHER" id="PTHR21549:SF1">
    <property type="entry name" value="COILED-COIL DOMAIN-CONTAINING PROTEIN 148"/>
    <property type="match status" value="1"/>
</dbReference>
<feature type="coiled-coil region" evidence="2">
    <location>
        <begin position="346"/>
        <end position="373"/>
    </location>
</feature>
<proteinExistence type="predicted"/>